<keyword evidence="3" id="KW-0804">Transcription</keyword>
<gene>
    <name evidence="5" type="ORF">HMPREF3195_01570</name>
</gene>
<dbReference type="PANTHER" id="PTHR38445:SF6">
    <property type="entry name" value="GNTR-FAMILY TRANSCRIPTIONAL REGULATOR"/>
    <property type="match status" value="1"/>
</dbReference>
<dbReference type="eggNOG" id="COG1725">
    <property type="taxonomic scope" value="Bacteria"/>
</dbReference>
<dbReference type="STRING" id="1261.HMPREF3195_01570"/>
<accession>A0A135YN69</accession>
<proteinExistence type="predicted"/>
<dbReference type="Gene3D" id="1.10.10.10">
    <property type="entry name" value="Winged helix-like DNA-binding domain superfamily/Winged helix DNA-binding domain"/>
    <property type="match status" value="1"/>
</dbReference>
<protein>
    <submittedName>
        <fullName evidence="5">Transcriptional regulator, GntR family</fullName>
    </submittedName>
</protein>
<comment type="caution">
    <text evidence="5">The sequence shown here is derived from an EMBL/GenBank/DDBJ whole genome shotgun (WGS) entry which is preliminary data.</text>
</comment>
<reference evidence="5 6" key="1">
    <citation type="submission" date="2016-02" db="EMBL/GenBank/DDBJ databases">
        <authorList>
            <person name="Wen L."/>
            <person name="He K."/>
            <person name="Yang H."/>
        </authorList>
    </citation>
    <scope>NUCLEOTIDE SEQUENCE [LARGE SCALE GENOMIC DNA]</scope>
    <source>
        <strain evidence="5 6">MJR8628A</strain>
    </source>
</reference>
<dbReference type="InterPro" id="IPR000524">
    <property type="entry name" value="Tscrpt_reg_HTH_GntR"/>
</dbReference>
<keyword evidence="2" id="KW-0238">DNA-binding</keyword>
<dbReference type="InterPro" id="IPR036390">
    <property type="entry name" value="WH_DNA-bd_sf"/>
</dbReference>
<dbReference type="Pfam" id="PF00392">
    <property type="entry name" value="GntR"/>
    <property type="match status" value="1"/>
</dbReference>
<evidence type="ECO:0000256" key="3">
    <source>
        <dbReference type="ARBA" id="ARBA00023163"/>
    </source>
</evidence>
<dbReference type="SMART" id="SM00345">
    <property type="entry name" value="HTH_GNTR"/>
    <property type="match status" value="1"/>
</dbReference>
<dbReference type="RefSeq" id="WP_002844294.1">
    <property type="nucleotide sequence ID" value="NZ_CAMPYD010000016.1"/>
</dbReference>
<dbReference type="GO" id="GO:0003677">
    <property type="term" value="F:DNA binding"/>
    <property type="evidence" value="ECO:0007669"/>
    <property type="project" value="UniProtKB-KW"/>
</dbReference>
<dbReference type="SUPFAM" id="SSF46785">
    <property type="entry name" value="Winged helix' DNA-binding domain"/>
    <property type="match status" value="1"/>
</dbReference>
<feature type="domain" description="HTH gntR-type" evidence="4">
    <location>
        <begin position="9"/>
        <end position="77"/>
    </location>
</feature>
<dbReference type="GeneID" id="79843302"/>
<evidence type="ECO:0000313" key="6">
    <source>
        <dbReference type="Proteomes" id="UP000070326"/>
    </source>
</evidence>
<dbReference type="InterPro" id="IPR036388">
    <property type="entry name" value="WH-like_DNA-bd_sf"/>
</dbReference>
<evidence type="ECO:0000256" key="2">
    <source>
        <dbReference type="ARBA" id="ARBA00023125"/>
    </source>
</evidence>
<evidence type="ECO:0000256" key="1">
    <source>
        <dbReference type="ARBA" id="ARBA00023015"/>
    </source>
</evidence>
<dbReference type="AlphaFoldDB" id="A0A135YN69"/>
<dbReference type="Proteomes" id="UP000070326">
    <property type="component" value="Unassembled WGS sequence"/>
</dbReference>
<keyword evidence="1" id="KW-0805">Transcription regulation</keyword>
<organism evidence="5 6">
    <name type="scientific">Peptostreptococcus anaerobius</name>
    <dbReference type="NCBI Taxonomy" id="1261"/>
    <lineage>
        <taxon>Bacteria</taxon>
        <taxon>Bacillati</taxon>
        <taxon>Bacillota</taxon>
        <taxon>Clostridia</taxon>
        <taxon>Peptostreptococcales</taxon>
        <taxon>Peptostreptococcaceae</taxon>
        <taxon>Peptostreptococcus</taxon>
    </lineage>
</organism>
<sequence>MAYVFDNNVPLYLQVIDIIKKKIISGDYQPGDQLESVRYLAGEFEINPNTIQRALSELENQGLLFSQRTRGRYVTEDTNLIKEERFKMSQVLIEESIKALYDLGFTNEDILDAYKKVLFKEGKDVN</sequence>
<dbReference type="GO" id="GO:0003700">
    <property type="term" value="F:DNA-binding transcription factor activity"/>
    <property type="evidence" value="ECO:0007669"/>
    <property type="project" value="InterPro"/>
</dbReference>
<dbReference type="EMBL" id="LSQZ01000085">
    <property type="protein sequence ID" value="KXI10828.1"/>
    <property type="molecule type" value="Genomic_DNA"/>
</dbReference>
<name>A0A135YN69_9FIRM</name>
<evidence type="ECO:0000313" key="5">
    <source>
        <dbReference type="EMBL" id="KXI10828.1"/>
    </source>
</evidence>
<dbReference type="PANTHER" id="PTHR38445">
    <property type="entry name" value="HTH-TYPE TRANSCRIPTIONAL REPRESSOR YTRA"/>
    <property type="match status" value="1"/>
</dbReference>
<dbReference type="PROSITE" id="PS50949">
    <property type="entry name" value="HTH_GNTR"/>
    <property type="match status" value="1"/>
</dbReference>
<dbReference type="CDD" id="cd07377">
    <property type="entry name" value="WHTH_GntR"/>
    <property type="match status" value="1"/>
</dbReference>
<evidence type="ECO:0000259" key="4">
    <source>
        <dbReference type="PROSITE" id="PS50949"/>
    </source>
</evidence>
<dbReference type="PATRIC" id="fig|1261.3.peg.532"/>